<dbReference type="EMBL" id="JBHSRF010000057">
    <property type="protein sequence ID" value="MFC6085199.1"/>
    <property type="molecule type" value="Genomic_DNA"/>
</dbReference>
<dbReference type="InterPro" id="IPR027414">
    <property type="entry name" value="GH95_N_dom"/>
</dbReference>
<dbReference type="SUPFAM" id="SSF48208">
    <property type="entry name" value="Six-hairpin glycosidases"/>
    <property type="match status" value="1"/>
</dbReference>
<keyword evidence="5" id="KW-1185">Reference proteome</keyword>
<accession>A0ABW1NR89</accession>
<dbReference type="InterPro" id="IPR008928">
    <property type="entry name" value="6-hairpin_glycosidase_sf"/>
</dbReference>
<dbReference type="InterPro" id="IPR016518">
    <property type="entry name" value="Alpha-L-fucosidase"/>
</dbReference>
<evidence type="ECO:0000313" key="4">
    <source>
        <dbReference type="EMBL" id="MFC6085199.1"/>
    </source>
</evidence>
<organism evidence="4 5">
    <name type="scientific">Sphaerisporangium aureirubrum</name>
    <dbReference type="NCBI Taxonomy" id="1544736"/>
    <lineage>
        <taxon>Bacteria</taxon>
        <taxon>Bacillati</taxon>
        <taxon>Actinomycetota</taxon>
        <taxon>Actinomycetes</taxon>
        <taxon>Streptosporangiales</taxon>
        <taxon>Streptosporangiaceae</taxon>
        <taxon>Sphaerisporangium</taxon>
    </lineage>
</organism>
<dbReference type="Pfam" id="PF21307">
    <property type="entry name" value="Glyco_hydro_95_C"/>
    <property type="match status" value="1"/>
</dbReference>
<dbReference type="Gene3D" id="1.50.10.10">
    <property type="match status" value="1"/>
</dbReference>
<name>A0ABW1NR89_9ACTN</name>
<feature type="domain" description="Glycosyl hydrolase family 95 N-terminal" evidence="1">
    <location>
        <begin position="4"/>
        <end position="252"/>
    </location>
</feature>
<dbReference type="Pfam" id="PF14498">
    <property type="entry name" value="Glyco_hyd_65N_2"/>
    <property type="match status" value="1"/>
</dbReference>
<dbReference type="PIRSF" id="PIRSF007663">
    <property type="entry name" value="UCP007663"/>
    <property type="match status" value="1"/>
</dbReference>
<comment type="caution">
    <text evidence="4">The sequence shown here is derived from an EMBL/GenBank/DDBJ whole genome shotgun (WGS) entry which is preliminary data.</text>
</comment>
<dbReference type="RefSeq" id="WP_380759080.1">
    <property type="nucleotide sequence ID" value="NZ_JBHSRF010000057.1"/>
</dbReference>
<evidence type="ECO:0000259" key="3">
    <source>
        <dbReference type="Pfam" id="PF22124"/>
    </source>
</evidence>
<evidence type="ECO:0000259" key="1">
    <source>
        <dbReference type="Pfam" id="PF14498"/>
    </source>
</evidence>
<dbReference type="Proteomes" id="UP001596137">
    <property type="component" value="Unassembled WGS sequence"/>
</dbReference>
<proteinExistence type="predicted"/>
<evidence type="ECO:0000259" key="2">
    <source>
        <dbReference type="Pfam" id="PF21307"/>
    </source>
</evidence>
<feature type="domain" description="Glycosyl hydrolase family 95 catalytic" evidence="3">
    <location>
        <begin position="278"/>
        <end position="666"/>
    </location>
</feature>
<protein>
    <submittedName>
        <fullName evidence="4">Glycoside hydrolase N-terminal domain-containing protein</fullName>
    </submittedName>
</protein>
<dbReference type="InterPro" id="IPR054363">
    <property type="entry name" value="GH95_cat"/>
</dbReference>
<reference evidence="5" key="1">
    <citation type="journal article" date="2019" name="Int. J. Syst. Evol. Microbiol.">
        <title>The Global Catalogue of Microorganisms (GCM) 10K type strain sequencing project: providing services to taxonomists for standard genome sequencing and annotation.</title>
        <authorList>
            <consortium name="The Broad Institute Genomics Platform"/>
            <consortium name="The Broad Institute Genome Sequencing Center for Infectious Disease"/>
            <person name="Wu L."/>
            <person name="Ma J."/>
        </authorList>
    </citation>
    <scope>NUCLEOTIDE SEQUENCE [LARGE SCALE GENOMIC DNA]</scope>
    <source>
        <strain evidence="5">JCM 30346</strain>
    </source>
</reference>
<dbReference type="Pfam" id="PF22124">
    <property type="entry name" value="Glyco_hydro_95_cat"/>
    <property type="match status" value="1"/>
</dbReference>
<dbReference type="PANTHER" id="PTHR31084:SF0">
    <property type="entry name" value="ALPHA-L-FUCOSIDASE 2"/>
    <property type="match status" value="1"/>
</dbReference>
<dbReference type="PANTHER" id="PTHR31084">
    <property type="entry name" value="ALPHA-L-FUCOSIDASE 2"/>
    <property type="match status" value="1"/>
</dbReference>
<dbReference type="InterPro" id="IPR012341">
    <property type="entry name" value="6hp_glycosidase-like_sf"/>
</dbReference>
<keyword evidence="4" id="KW-0378">Hydrolase</keyword>
<feature type="domain" description="Alpha fucosidase A-like C-terminal" evidence="2">
    <location>
        <begin position="668"/>
        <end position="726"/>
    </location>
</feature>
<gene>
    <name evidence="4" type="ORF">ACFP1K_28820</name>
</gene>
<evidence type="ECO:0000313" key="5">
    <source>
        <dbReference type="Proteomes" id="UP001596137"/>
    </source>
</evidence>
<dbReference type="InterPro" id="IPR049053">
    <property type="entry name" value="AFCA-like_C"/>
</dbReference>
<dbReference type="Gene3D" id="2.70.98.50">
    <property type="entry name" value="putative glycoside hydrolase family protein from bacillus halodurans"/>
    <property type="match status" value="1"/>
</dbReference>
<sequence>MLTLWYDRPADGPDEHGSWERLALPIGNGRLGAMVFGRLGHERLALNESTLWTGGPGSADAGGAYRSGDWPSPRPDALAEARRRIAEDGRLEPEEAVRLLGNPHEQNGHIPGFGAYQPLGDLLLTVDTPGEVTGYRRALDLSTAIASVEYTAGGTRFTREHFASNPAQVVVVRLAADRPGGVSVTVRTSREATARAGRLTFRGALDDNGLVFEGQVQVLAEGGERTDLPGAVAVRGADAVTLVASAGTDYAQVHPAYRGPHPHDEVTRWVDRAAARGFAALRAEHAADHGRLFGRVRLDLGGAGAEALPTDRAVAAYGSGGPGDRALETLLFAYGRYLLVAASRADSPLPANLQGLWNDSPDPPWNCDWHTNINVQMNYWPAEVTALHECAEPLVRFVEALRPPGRRTAKEMFGASGWVVHQNTNPFGFTGVHDWPTSFWFPEAAAWLVQHVYEHYLFGGDDGFLRDRAFPLLRETADFWLDVLAERDDGWVVSPSHSPEHGPFTAGAAASQQIVWDLLANTAEAADLLGTDPGYRVLRALAELDEGLRVGAAGQLQEWREDLADPREGHRHVSHLFALHPGRRIRPCTRLGEAARVTLETRGDDGPGWSRAWKVNLWARLLDGDRAHRLLAGQLLHSTLPNLWSTHPPFQIDGNLGATAGIAEMLLQSHCGVIDVLPALPAAWPDGSFDGLRARGGFTVGATWRDGELTEARITPDRGTEVRVRNLAFLGGCRVEIRDVPLAATPSAATLPGDTPPGIAPYGGPAVPVAVAVVPCDDDTAVFTASAGRTYVVVPA</sequence>
<dbReference type="GO" id="GO:0016787">
    <property type="term" value="F:hydrolase activity"/>
    <property type="evidence" value="ECO:0007669"/>
    <property type="project" value="UniProtKB-KW"/>
</dbReference>